<gene>
    <name evidence="1" type="ORF">DQ403_13150</name>
</gene>
<organism evidence="1 2">
    <name type="scientific">Stutzerimonas zhaodongensis</name>
    <dbReference type="NCBI Taxonomy" id="1176257"/>
    <lineage>
        <taxon>Bacteria</taxon>
        <taxon>Pseudomonadati</taxon>
        <taxon>Pseudomonadota</taxon>
        <taxon>Gammaproteobacteria</taxon>
        <taxon>Pseudomonadales</taxon>
        <taxon>Pseudomonadaceae</taxon>
        <taxon>Stutzerimonas</taxon>
    </lineage>
</organism>
<evidence type="ECO:0008006" key="3">
    <source>
        <dbReference type="Google" id="ProtNLM"/>
    </source>
</evidence>
<dbReference type="EMBL" id="QNTV01000009">
    <property type="protein sequence ID" value="RBA56858.1"/>
    <property type="molecule type" value="Genomic_DNA"/>
</dbReference>
<sequence length="194" mass="22058">MEDFQQALKTHIGDCSTLRPFVCEGSPLDCKVFIVGFNPASNMDAGFWDFWRAGFGFDKAAWFDVYRYERRVKPLSPGKKRRTAVSRTRRIIELIVAGAAPFKCLETNIYSLPTESAKQLAAADRDSAVFEFLLERVNPQLIVAHGRDAQDYLREKRPAAPVIEVRHFSARGKDKPWTNAEACELGYEIKRRLG</sequence>
<dbReference type="Proteomes" id="UP000252554">
    <property type="component" value="Unassembled WGS sequence"/>
</dbReference>
<comment type="caution">
    <text evidence="1">The sequence shown here is derived from an EMBL/GenBank/DDBJ whole genome shotgun (WGS) entry which is preliminary data.</text>
</comment>
<dbReference type="AlphaFoldDB" id="A0A365PT36"/>
<evidence type="ECO:0000313" key="1">
    <source>
        <dbReference type="EMBL" id="RBA56858.1"/>
    </source>
</evidence>
<accession>A0A365PT36</accession>
<name>A0A365PT36_9GAMM</name>
<reference evidence="1 2" key="1">
    <citation type="submission" date="2018-06" db="EMBL/GenBank/DDBJ databases">
        <title>Whole genome sequencing of four bacterial strains from South Shetland trench revealing bio-synthetic gene clusters.</title>
        <authorList>
            <person name="Abdel-Mageed W.M."/>
            <person name="Lehri B."/>
            <person name="Jarmusch S.A."/>
            <person name="Miranda K."/>
            <person name="Goodfellow M."/>
            <person name="Jaspars M."/>
            <person name="Karlyshev A.V."/>
        </authorList>
    </citation>
    <scope>NUCLEOTIDE SEQUENCE [LARGE SCALE GENOMIC DNA]</scope>
    <source>
        <strain evidence="1 2">SST2</strain>
    </source>
</reference>
<dbReference type="RefSeq" id="WP_128120668.1">
    <property type="nucleotide sequence ID" value="NZ_QNTV01000009.1"/>
</dbReference>
<proteinExistence type="predicted"/>
<evidence type="ECO:0000313" key="2">
    <source>
        <dbReference type="Proteomes" id="UP000252554"/>
    </source>
</evidence>
<protein>
    <recommendedName>
        <fullName evidence="3">Uracil-DNA glycosylase-like domain-containing protein</fullName>
    </recommendedName>
</protein>